<dbReference type="EMBL" id="JYDS01000381">
    <property type="protein sequence ID" value="KRZ09422.1"/>
    <property type="molecule type" value="Genomic_DNA"/>
</dbReference>
<gene>
    <name evidence="1" type="ORF">T4B_8718</name>
</gene>
<evidence type="ECO:0000313" key="1">
    <source>
        <dbReference type="EMBL" id="KRZ09422.1"/>
    </source>
</evidence>
<keyword evidence="2" id="KW-1185">Reference proteome</keyword>
<sequence>MSEYLAEDIMRQKLTAVLEKKRQILAISEKYNSPVMSAEKNKNVILLSGVHHDRNIVFIEQQDKSEIVVFYNKTKSCVDHADQLPQCCNTAQKSRLWP</sequence>
<protein>
    <recommendedName>
        <fullName evidence="3">PiggyBac transposable element-derived protein domain-containing protein</fullName>
    </recommendedName>
</protein>
<evidence type="ECO:0008006" key="3">
    <source>
        <dbReference type="Google" id="ProtNLM"/>
    </source>
</evidence>
<name>A0A0V1HF94_TRIPS</name>
<accession>A0A0V1HF94</accession>
<comment type="caution">
    <text evidence="1">The sequence shown here is derived from an EMBL/GenBank/DDBJ whole genome shotgun (WGS) entry which is preliminary data.</text>
</comment>
<dbReference type="Proteomes" id="UP000054805">
    <property type="component" value="Unassembled WGS sequence"/>
</dbReference>
<dbReference type="AlphaFoldDB" id="A0A0V1HF94"/>
<proteinExistence type="predicted"/>
<organism evidence="1 2">
    <name type="scientific">Trichinella pseudospiralis</name>
    <name type="common">Parasitic roundworm</name>
    <dbReference type="NCBI Taxonomy" id="6337"/>
    <lineage>
        <taxon>Eukaryota</taxon>
        <taxon>Metazoa</taxon>
        <taxon>Ecdysozoa</taxon>
        <taxon>Nematoda</taxon>
        <taxon>Enoplea</taxon>
        <taxon>Dorylaimia</taxon>
        <taxon>Trichinellida</taxon>
        <taxon>Trichinellidae</taxon>
        <taxon>Trichinella</taxon>
    </lineage>
</organism>
<evidence type="ECO:0000313" key="2">
    <source>
        <dbReference type="Proteomes" id="UP000054805"/>
    </source>
</evidence>
<reference evidence="1 2" key="1">
    <citation type="submission" date="2015-01" db="EMBL/GenBank/DDBJ databases">
        <title>Evolution of Trichinella species and genotypes.</title>
        <authorList>
            <person name="Korhonen P.K."/>
            <person name="Edoardo P."/>
            <person name="Giuseppe L.R."/>
            <person name="Gasser R.B."/>
        </authorList>
    </citation>
    <scope>NUCLEOTIDE SEQUENCE [LARGE SCALE GENOMIC DNA]</scope>
    <source>
        <strain evidence="1">ISS588</strain>
    </source>
</reference>